<comment type="caution">
    <text evidence="4">The sequence shown here is derived from an EMBL/GenBank/DDBJ whole genome shotgun (WGS) entry which is preliminary data.</text>
</comment>
<dbReference type="Proteomes" id="UP000324800">
    <property type="component" value="Unassembled WGS sequence"/>
</dbReference>
<sequence length="1165" mass="127911">MIILIVLITATIFGESFSQLYQEPLSVCKSANDPCSFNVSQFNPNTEPKTVAEVIQKPCSESYDITLNDCQHSESVTVNKSEKVPILIKGINTTWVHTQNNDSIIFLFRGNLTLLNIQFNFTYNVSGFGYIHPAKSIIFANGTQLYSSLTINSCIFNGFGNNQTDKLCITDLAHQNITNCPCQAAGDPRAGGICPVANCPCQVAGDPRAGNECPEYCKSYALLTEECVCEIGSQVYPSITCQIEKTCKYDLANQNISYCPCQSTADPRAGKACPAYCVKGQINTSCVCDTGNSSFPLQNCQTEQICIVDIINQPNATCPCLATGDPRAGNGQCPAYCQRGSYNTDCICEQNNRYYPKETCEKEQLCLTDLINQKKTDCPCLSTGDPRAGNGECPQYCNSQSDITSDCICDIESTQYLYYTCLKDKECIFDLIHQNQSYCPCLPTNDPRAGKGQCQAYCVKGQVTADCACDSNITGYTVQQCQQEKLCITNLVNQTAANCPCLSTGDPRAGKGQCPAYCIGPDNPTSDCICDSNPNAYYPPQTCQSNKKCNVSSSSTVPTDSCTCTGTNYPSGCKCPTDSSQLTGIPKERCECLTTSDPRAGNGICPAYCVKDSLTENCVCDTGSYQYPSTTCQKDKSCKFNLENQNSSDCPCLPTGDPRAGNTCPYYCTAKDTPNSDCLCDSNSISYPPSTCQQEKQCIENSNSSVPTDSCTCTPSNYPYGCKCPTDSTQLYNIPKERCECRSTGDPRAGQICPAYCIKGQITQICICDSSSSSYSSTVCEIDKLCTYDLIHQSSLVCSCLMYNDPRAGGICPPYCISKYELTVECVCGLSSPSYPQATCERDKLCIVDLIHQSTTNCPCLEVDDPRGESVCKQTEIDPSDPDPTDPIIPDPSEQDPETEQEQGSGQKQDEVIEEQKEESSSSNIIWIIFLVIGIIAVIIVVITFFAFRSINKKKQIEKGKKNKEIQMELKERIIESENLNTINNTIQKPQNDIQSHKGKTLFKSKTRSKKVDDDEDDNSNEIEEDNENENTKSHTKQDIKKNSPICSPVPLDHSNIAYSQHQSLKSKSDRSFQTASESNRGCLDHSRSESVSSNALQRSKSGEMKDFDSKSEMSEVSNISKLSKWKLYNQQIPPEEKSQRSQESNNTGVRKEDSTPITQNSNSS</sequence>
<reference evidence="4 5" key="1">
    <citation type="submission" date="2019-03" db="EMBL/GenBank/DDBJ databases">
        <title>Single cell metagenomics reveals metabolic interactions within the superorganism composed of flagellate Streblomastix strix and complex community of Bacteroidetes bacteria on its surface.</title>
        <authorList>
            <person name="Treitli S.C."/>
            <person name="Kolisko M."/>
            <person name="Husnik F."/>
            <person name="Keeling P."/>
            <person name="Hampl V."/>
        </authorList>
    </citation>
    <scope>NUCLEOTIDE SEQUENCE [LARGE SCALE GENOMIC DNA]</scope>
    <source>
        <strain evidence="4">ST1C</strain>
    </source>
</reference>
<feature type="compositionally biased region" description="Basic and acidic residues" evidence="1">
    <location>
        <begin position="1101"/>
        <end position="1114"/>
    </location>
</feature>
<keyword evidence="2" id="KW-1133">Transmembrane helix</keyword>
<evidence type="ECO:0000313" key="5">
    <source>
        <dbReference type="Proteomes" id="UP000324800"/>
    </source>
</evidence>
<feature type="region of interest" description="Disordered" evidence="1">
    <location>
        <begin position="871"/>
        <end position="916"/>
    </location>
</feature>
<feature type="compositionally biased region" description="Polar residues" evidence="1">
    <location>
        <begin position="1090"/>
        <end position="1100"/>
    </location>
</feature>
<feature type="compositionally biased region" description="Basic residues" evidence="1">
    <location>
        <begin position="997"/>
        <end position="1009"/>
    </location>
</feature>
<evidence type="ECO:0000256" key="1">
    <source>
        <dbReference type="SAM" id="MobiDB-lite"/>
    </source>
</evidence>
<feature type="region of interest" description="Disordered" evidence="1">
    <location>
        <begin position="986"/>
        <end position="1165"/>
    </location>
</feature>
<evidence type="ECO:0000256" key="3">
    <source>
        <dbReference type="SAM" id="SignalP"/>
    </source>
</evidence>
<evidence type="ECO:0000313" key="4">
    <source>
        <dbReference type="EMBL" id="KAA6389667.1"/>
    </source>
</evidence>
<protein>
    <recommendedName>
        <fullName evidence="6">EGF-like domain-containing protein</fullName>
    </recommendedName>
</protein>
<feature type="compositionally biased region" description="Basic and acidic residues" evidence="1">
    <location>
        <begin position="1030"/>
        <end position="1042"/>
    </location>
</feature>
<keyword evidence="2" id="KW-0472">Membrane</keyword>
<gene>
    <name evidence="4" type="ORF">EZS28_014804</name>
</gene>
<feature type="compositionally biased region" description="Polar residues" evidence="1">
    <location>
        <begin position="1156"/>
        <end position="1165"/>
    </location>
</feature>
<feature type="signal peptide" evidence="3">
    <location>
        <begin position="1"/>
        <end position="18"/>
    </location>
</feature>
<keyword evidence="3" id="KW-0732">Signal</keyword>
<dbReference type="OrthoDB" id="4405280at2759"/>
<proteinExistence type="predicted"/>
<name>A0A5J4W458_9EUKA</name>
<feature type="compositionally biased region" description="Acidic residues" evidence="1">
    <location>
        <begin position="1014"/>
        <end position="1029"/>
    </location>
</feature>
<feature type="chain" id="PRO_5023853002" description="EGF-like domain-containing protein" evidence="3">
    <location>
        <begin position="19"/>
        <end position="1165"/>
    </location>
</feature>
<feature type="compositionally biased region" description="Polar residues" evidence="1">
    <location>
        <begin position="1057"/>
        <end position="1080"/>
    </location>
</feature>
<evidence type="ECO:0008006" key="6">
    <source>
        <dbReference type="Google" id="ProtNLM"/>
    </source>
</evidence>
<dbReference type="EMBL" id="SNRW01003499">
    <property type="protein sequence ID" value="KAA6389667.1"/>
    <property type="molecule type" value="Genomic_DNA"/>
</dbReference>
<evidence type="ECO:0000256" key="2">
    <source>
        <dbReference type="SAM" id="Phobius"/>
    </source>
</evidence>
<organism evidence="4 5">
    <name type="scientific">Streblomastix strix</name>
    <dbReference type="NCBI Taxonomy" id="222440"/>
    <lineage>
        <taxon>Eukaryota</taxon>
        <taxon>Metamonada</taxon>
        <taxon>Preaxostyla</taxon>
        <taxon>Oxymonadida</taxon>
        <taxon>Streblomastigidae</taxon>
        <taxon>Streblomastix</taxon>
    </lineage>
</organism>
<accession>A0A5J4W458</accession>
<dbReference type="AlphaFoldDB" id="A0A5J4W458"/>
<feature type="transmembrane region" description="Helical" evidence="2">
    <location>
        <begin position="925"/>
        <end position="948"/>
    </location>
</feature>
<feature type="non-terminal residue" evidence="4">
    <location>
        <position position="1165"/>
    </location>
</feature>
<keyword evidence="2" id="KW-0812">Transmembrane</keyword>